<feature type="transmembrane region" description="Helical" evidence="9">
    <location>
        <begin position="21"/>
        <end position="44"/>
    </location>
</feature>
<dbReference type="Pfam" id="PF01988">
    <property type="entry name" value="VIT1"/>
    <property type="match status" value="1"/>
</dbReference>
<reference evidence="11" key="1">
    <citation type="journal article" date="2010" name="Nat. Biotechnol.">
        <title>Draft genome sequence of the oilseed species Ricinus communis.</title>
        <authorList>
            <person name="Chan A.P."/>
            <person name="Crabtree J."/>
            <person name="Zhao Q."/>
            <person name="Lorenzi H."/>
            <person name="Orvis J."/>
            <person name="Puiu D."/>
            <person name="Melake-Berhan A."/>
            <person name="Jones K.M."/>
            <person name="Redman J."/>
            <person name="Chen G."/>
            <person name="Cahoon E.B."/>
            <person name="Gedil M."/>
            <person name="Stanke M."/>
            <person name="Haas B.J."/>
            <person name="Wortman J.R."/>
            <person name="Fraser-Liggett C.M."/>
            <person name="Ravel J."/>
            <person name="Rabinowicz P.D."/>
        </authorList>
    </citation>
    <scope>NUCLEOTIDE SEQUENCE [LARGE SCALE GENOMIC DNA]</scope>
    <source>
        <strain evidence="11">cv. Hale</strain>
    </source>
</reference>
<evidence type="ECO:0000256" key="4">
    <source>
        <dbReference type="ARBA" id="ARBA00022554"/>
    </source>
</evidence>
<evidence type="ECO:0000256" key="1">
    <source>
        <dbReference type="ARBA" id="ARBA00004128"/>
    </source>
</evidence>
<gene>
    <name evidence="10" type="ORF">RCOM_1613640</name>
</gene>
<dbReference type="GO" id="GO:0140315">
    <property type="term" value="F:iron ion sequestering activity"/>
    <property type="evidence" value="ECO:0007669"/>
    <property type="project" value="UniProtKB-UniRule"/>
</dbReference>
<evidence type="ECO:0000256" key="7">
    <source>
        <dbReference type="ARBA" id="ARBA00023136"/>
    </source>
</evidence>
<dbReference type="GO" id="GO:0005384">
    <property type="term" value="F:manganese ion transmembrane transporter activity"/>
    <property type="evidence" value="ECO:0007669"/>
    <property type="project" value="InterPro"/>
</dbReference>
<keyword evidence="3" id="KW-0408">Iron</keyword>
<comment type="catalytic activity">
    <reaction evidence="8">
        <text>Fe(2+)(in) = Fe(2+)(out)</text>
        <dbReference type="Rhea" id="RHEA:28486"/>
        <dbReference type="ChEBI" id="CHEBI:29033"/>
    </reaction>
    <physiologicalReaction direction="left-to-right" evidence="8">
        <dbReference type="Rhea" id="RHEA:28487"/>
    </physiologicalReaction>
</comment>
<dbReference type="InParanoid" id="B9RDJ4"/>
<dbReference type="GO" id="GO:0030026">
    <property type="term" value="P:intracellular manganese ion homeostasis"/>
    <property type="evidence" value="ECO:0007669"/>
    <property type="project" value="InterPro"/>
</dbReference>
<name>B9RDJ4_RICCO</name>
<evidence type="ECO:0000256" key="6">
    <source>
        <dbReference type="ARBA" id="ARBA00022989"/>
    </source>
</evidence>
<proteinExistence type="inferred from homology"/>
<sequence>MAAHVGTLPTTPAEKPWKNALVTFLAFLVFGSLPLLSFIVLIPFTNSDQVKFTGACALAAAALVLLGISKGKIAGQSYVPSVVITLTNGAIAATAAYSLGWTLRNVAHLEDTGNAGS</sequence>
<comment type="similarity">
    <text evidence="2 9">Belongs to the CCC1 family.</text>
</comment>
<evidence type="ECO:0000256" key="5">
    <source>
        <dbReference type="ARBA" id="ARBA00022692"/>
    </source>
</evidence>
<evidence type="ECO:0000256" key="8">
    <source>
        <dbReference type="ARBA" id="ARBA00044464"/>
    </source>
</evidence>
<keyword evidence="6 9" id="KW-1133">Transmembrane helix</keyword>
<evidence type="ECO:0000313" key="10">
    <source>
        <dbReference type="EMBL" id="EEF50452.1"/>
    </source>
</evidence>
<keyword evidence="7 9" id="KW-0472">Membrane</keyword>
<dbReference type="AlphaFoldDB" id="B9RDJ4"/>
<evidence type="ECO:0000256" key="3">
    <source>
        <dbReference type="ARBA" id="ARBA00022496"/>
    </source>
</evidence>
<keyword evidence="9" id="KW-0406">Ion transport</keyword>
<accession>B9RDJ4</accession>
<dbReference type="eggNOG" id="KOG4473">
    <property type="taxonomic scope" value="Eukaryota"/>
</dbReference>
<evidence type="ECO:0000256" key="2">
    <source>
        <dbReference type="ARBA" id="ARBA00007049"/>
    </source>
</evidence>
<keyword evidence="11" id="KW-1185">Reference proteome</keyword>
<protein>
    <recommendedName>
        <fullName evidence="9">Vacuolar iron transporter</fullName>
    </recommendedName>
</protein>
<dbReference type="PANTHER" id="PTHR31851">
    <property type="entry name" value="FE(2+)/MN(2+) TRANSPORTER PCL1"/>
    <property type="match status" value="1"/>
</dbReference>
<dbReference type="STRING" id="3988.B9RDJ4"/>
<evidence type="ECO:0000256" key="9">
    <source>
        <dbReference type="RuleBase" id="RU369115"/>
    </source>
</evidence>
<comment type="function">
    <text evidence="9">Vacuolar Fe(2+) uptake transporter.</text>
</comment>
<dbReference type="InterPro" id="IPR008217">
    <property type="entry name" value="Ccc1_fam"/>
</dbReference>
<keyword evidence="3" id="KW-0410">Iron transport</keyword>
<comment type="caution">
    <text evidence="9">Lacks conserved residue(s) required for the propagation of feature annotation.</text>
</comment>
<evidence type="ECO:0000313" key="11">
    <source>
        <dbReference type="Proteomes" id="UP000008311"/>
    </source>
</evidence>
<feature type="transmembrane region" description="Helical" evidence="9">
    <location>
        <begin position="50"/>
        <end position="68"/>
    </location>
</feature>
<keyword evidence="9" id="KW-0813">Transport</keyword>
<keyword evidence="4 9" id="KW-0926">Vacuole</keyword>
<dbReference type="EMBL" id="EQ973775">
    <property type="protein sequence ID" value="EEF50452.1"/>
    <property type="molecule type" value="Genomic_DNA"/>
</dbReference>
<organism evidence="10 11">
    <name type="scientific">Ricinus communis</name>
    <name type="common">Castor bean</name>
    <dbReference type="NCBI Taxonomy" id="3988"/>
    <lineage>
        <taxon>Eukaryota</taxon>
        <taxon>Viridiplantae</taxon>
        <taxon>Streptophyta</taxon>
        <taxon>Embryophyta</taxon>
        <taxon>Tracheophyta</taxon>
        <taxon>Spermatophyta</taxon>
        <taxon>Magnoliopsida</taxon>
        <taxon>eudicotyledons</taxon>
        <taxon>Gunneridae</taxon>
        <taxon>Pentapetalae</taxon>
        <taxon>rosids</taxon>
        <taxon>fabids</taxon>
        <taxon>Malpighiales</taxon>
        <taxon>Euphorbiaceae</taxon>
        <taxon>Acalyphoideae</taxon>
        <taxon>Acalypheae</taxon>
        <taxon>Ricinus</taxon>
    </lineage>
</organism>
<dbReference type="GO" id="GO:0005381">
    <property type="term" value="F:iron ion transmembrane transporter activity"/>
    <property type="evidence" value="ECO:0007669"/>
    <property type="project" value="UniProtKB-UniRule"/>
</dbReference>
<dbReference type="GO" id="GO:0005774">
    <property type="term" value="C:vacuolar membrane"/>
    <property type="evidence" value="ECO:0007669"/>
    <property type="project" value="UniProtKB-SubCell"/>
</dbReference>
<keyword evidence="5 9" id="KW-0812">Transmembrane</keyword>
<dbReference type="Proteomes" id="UP000008311">
    <property type="component" value="Unassembled WGS sequence"/>
</dbReference>
<comment type="subcellular location">
    <subcellularLocation>
        <location evidence="1 9">Vacuole membrane</location>
        <topology evidence="1 9">Multi-pass membrane protein</topology>
    </subcellularLocation>
</comment>